<proteinExistence type="predicted"/>
<protein>
    <recommendedName>
        <fullName evidence="3">DUF4232 domain-containing protein</fullName>
    </recommendedName>
</protein>
<dbReference type="EMBL" id="BAABDQ010000019">
    <property type="protein sequence ID" value="GAA3580595.1"/>
    <property type="molecule type" value="Genomic_DNA"/>
</dbReference>
<evidence type="ECO:0000313" key="1">
    <source>
        <dbReference type="EMBL" id="GAA3580595.1"/>
    </source>
</evidence>
<evidence type="ECO:0000313" key="2">
    <source>
        <dbReference type="Proteomes" id="UP001500630"/>
    </source>
</evidence>
<name>A0ABP6YD58_9ACTN</name>
<comment type="caution">
    <text evidence="1">The sequence shown here is derived from an EMBL/GenBank/DDBJ whole genome shotgun (WGS) entry which is preliminary data.</text>
</comment>
<gene>
    <name evidence="1" type="ORF">GCM10022419_072580</name>
</gene>
<dbReference type="Proteomes" id="UP001500630">
    <property type="component" value="Unassembled WGS sequence"/>
</dbReference>
<reference evidence="2" key="1">
    <citation type="journal article" date="2019" name="Int. J. Syst. Evol. Microbiol.">
        <title>The Global Catalogue of Microorganisms (GCM) 10K type strain sequencing project: providing services to taxonomists for standard genome sequencing and annotation.</title>
        <authorList>
            <consortium name="The Broad Institute Genomics Platform"/>
            <consortium name="The Broad Institute Genome Sequencing Center for Infectious Disease"/>
            <person name="Wu L."/>
            <person name="Ma J."/>
        </authorList>
    </citation>
    <scope>NUCLEOTIDE SEQUENCE [LARGE SCALE GENOMIC DNA]</scope>
    <source>
        <strain evidence="2">JCM 17326</strain>
    </source>
</reference>
<organism evidence="1 2">
    <name type="scientific">Nonomuraea rosea</name>
    <dbReference type="NCBI Taxonomy" id="638574"/>
    <lineage>
        <taxon>Bacteria</taxon>
        <taxon>Bacillati</taxon>
        <taxon>Actinomycetota</taxon>
        <taxon>Actinomycetes</taxon>
        <taxon>Streptosporangiales</taxon>
        <taxon>Streptosporangiaceae</taxon>
        <taxon>Nonomuraea</taxon>
    </lineage>
</organism>
<keyword evidence="2" id="KW-1185">Reference proteome</keyword>
<evidence type="ECO:0008006" key="3">
    <source>
        <dbReference type="Google" id="ProtNLM"/>
    </source>
</evidence>
<dbReference type="RefSeq" id="WP_345568951.1">
    <property type="nucleotide sequence ID" value="NZ_BAABDQ010000019.1"/>
</dbReference>
<sequence length="177" mass="18843">MLALSLGVAWLLLAPLSLWLLVKGSNRERAGALVTLALLECGTIAMDSTVRPAIPLQPVVAHALPADPLSCEAGLPIPQSATAGRELVLTWAAGPRECGTAEVVVRTRGRKLLVWLRESPGLDERKTPLTLRHKDVYALPVRVEDGVASLAVPLDGKPGYIPIDGRTGRRIPASVSR</sequence>
<accession>A0ABP6YD58</accession>